<keyword evidence="10" id="KW-0472">Membrane</keyword>
<organism evidence="13 14">
    <name type="scientific">Coraliomargarita sinensis</name>
    <dbReference type="NCBI Taxonomy" id="2174842"/>
    <lineage>
        <taxon>Bacteria</taxon>
        <taxon>Pseudomonadati</taxon>
        <taxon>Verrucomicrobiota</taxon>
        <taxon>Opitutia</taxon>
        <taxon>Puniceicoccales</taxon>
        <taxon>Coraliomargaritaceae</taxon>
        <taxon>Coraliomargarita</taxon>
    </lineage>
</organism>
<comment type="catalytic activity">
    <reaction evidence="1">
        <text>ATP + protein L-histidine = ADP + protein N-phospho-L-histidine.</text>
        <dbReference type="EC" id="2.7.13.3"/>
    </reaction>
</comment>
<evidence type="ECO:0000256" key="8">
    <source>
        <dbReference type="ARBA" id="ARBA00023012"/>
    </source>
</evidence>
<feature type="transmembrane region" description="Helical" evidence="10">
    <location>
        <begin position="305"/>
        <end position="327"/>
    </location>
</feature>
<evidence type="ECO:0000256" key="5">
    <source>
        <dbReference type="ARBA" id="ARBA00022741"/>
    </source>
</evidence>
<evidence type="ECO:0000256" key="10">
    <source>
        <dbReference type="SAM" id="Phobius"/>
    </source>
</evidence>
<feature type="transmembrane region" description="Helical" evidence="10">
    <location>
        <begin position="244"/>
        <end position="268"/>
    </location>
</feature>
<evidence type="ECO:0000313" key="14">
    <source>
        <dbReference type="Proteomes" id="UP000247099"/>
    </source>
</evidence>
<dbReference type="InterPro" id="IPR004358">
    <property type="entry name" value="Sig_transdc_His_kin-like_C"/>
</dbReference>
<dbReference type="CDD" id="cd00082">
    <property type="entry name" value="HisKA"/>
    <property type="match status" value="1"/>
</dbReference>
<comment type="caution">
    <text evidence="13">The sequence shown here is derived from an EMBL/GenBank/DDBJ whole genome shotgun (WGS) entry which is preliminary data.</text>
</comment>
<keyword evidence="5" id="KW-0547">Nucleotide-binding</keyword>
<dbReference type="InterPro" id="IPR005467">
    <property type="entry name" value="His_kinase_dom"/>
</dbReference>
<gene>
    <name evidence="13" type="ORF">DDZ13_09880</name>
</gene>
<dbReference type="SMART" id="SM00387">
    <property type="entry name" value="HATPase_c"/>
    <property type="match status" value="1"/>
</dbReference>
<evidence type="ECO:0000313" key="13">
    <source>
        <dbReference type="EMBL" id="PXA03938.1"/>
    </source>
</evidence>
<feature type="transmembrane region" description="Helical" evidence="10">
    <location>
        <begin position="367"/>
        <end position="386"/>
    </location>
</feature>
<evidence type="ECO:0000256" key="6">
    <source>
        <dbReference type="ARBA" id="ARBA00022777"/>
    </source>
</evidence>
<evidence type="ECO:0000256" key="7">
    <source>
        <dbReference type="ARBA" id="ARBA00022840"/>
    </source>
</evidence>
<evidence type="ECO:0000256" key="3">
    <source>
        <dbReference type="ARBA" id="ARBA00022553"/>
    </source>
</evidence>
<dbReference type="InterPro" id="IPR036890">
    <property type="entry name" value="HATPase_C_sf"/>
</dbReference>
<keyword evidence="10" id="KW-1133">Transmembrane helix</keyword>
<dbReference type="InterPro" id="IPR036097">
    <property type="entry name" value="HisK_dim/P_sf"/>
</dbReference>
<evidence type="ECO:0000256" key="1">
    <source>
        <dbReference type="ARBA" id="ARBA00000085"/>
    </source>
</evidence>
<keyword evidence="6" id="KW-0418">Kinase</keyword>
<keyword evidence="9" id="KW-0175">Coiled coil</keyword>
<dbReference type="RefSeq" id="WP_110131292.1">
    <property type="nucleotide sequence ID" value="NZ_QHJQ01000006.1"/>
</dbReference>
<dbReference type="Pfam" id="PF02518">
    <property type="entry name" value="HATPase_c"/>
    <property type="match status" value="1"/>
</dbReference>
<feature type="transmembrane region" description="Helical" evidence="10">
    <location>
        <begin position="186"/>
        <end position="208"/>
    </location>
</feature>
<evidence type="ECO:0000256" key="4">
    <source>
        <dbReference type="ARBA" id="ARBA00022679"/>
    </source>
</evidence>
<dbReference type="GO" id="GO:0030295">
    <property type="term" value="F:protein kinase activator activity"/>
    <property type="evidence" value="ECO:0007669"/>
    <property type="project" value="TreeGrafter"/>
</dbReference>
<feature type="domain" description="Histidine kinase" evidence="12">
    <location>
        <begin position="430"/>
        <end position="645"/>
    </location>
</feature>
<dbReference type="GO" id="GO:0005524">
    <property type="term" value="F:ATP binding"/>
    <property type="evidence" value="ECO:0007669"/>
    <property type="project" value="UniProtKB-KW"/>
</dbReference>
<dbReference type="EMBL" id="QHJQ01000006">
    <property type="protein sequence ID" value="PXA03938.1"/>
    <property type="molecule type" value="Genomic_DNA"/>
</dbReference>
<keyword evidence="3" id="KW-0597">Phosphoprotein</keyword>
<dbReference type="EC" id="2.7.13.3" evidence="2"/>
<feature type="chain" id="PRO_5016421942" description="histidine kinase" evidence="11">
    <location>
        <begin position="27"/>
        <end position="645"/>
    </location>
</feature>
<dbReference type="PANTHER" id="PTHR42878">
    <property type="entry name" value="TWO-COMPONENT HISTIDINE KINASE"/>
    <property type="match status" value="1"/>
</dbReference>
<feature type="coiled-coil region" evidence="9">
    <location>
        <begin position="389"/>
        <end position="423"/>
    </location>
</feature>
<dbReference type="PRINTS" id="PR00344">
    <property type="entry name" value="BCTRLSENSOR"/>
</dbReference>
<protein>
    <recommendedName>
        <fullName evidence="2">histidine kinase</fullName>
        <ecNumber evidence="2">2.7.13.3</ecNumber>
    </recommendedName>
</protein>
<dbReference type="Proteomes" id="UP000247099">
    <property type="component" value="Unassembled WGS sequence"/>
</dbReference>
<dbReference type="InterPro" id="IPR003661">
    <property type="entry name" value="HisK_dim/P_dom"/>
</dbReference>
<keyword evidence="14" id="KW-1185">Reference proteome</keyword>
<dbReference type="GO" id="GO:0000156">
    <property type="term" value="F:phosphorelay response regulator activity"/>
    <property type="evidence" value="ECO:0007669"/>
    <property type="project" value="TreeGrafter"/>
</dbReference>
<reference evidence="13 14" key="1">
    <citation type="submission" date="2018-05" db="EMBL/GenBank/DDBJ databases">
        <title>Coraliomargarita sinensis sp. nov., isolated from a marine solar saltern.</title>
        <authorList>
            <person name="Zhou L.Y."/>
        </authorList>
    </citation>
    <scope>NUCLEOTIDE SEQUENCE [LARGE SCALE GENOMIC DNA]</scope>
    <source>
        <strain evidence="13 14">WN38</strain>
    </source>
</reference>
<feature type="signal peptide" evidence="11">
    <location>
        <begin position="1"/>
        <end position="26"/>
    </location>
</feature>
<dbReference type="SUPFAM" id="SSF47384">
    <property type="entry name" value="Homodimeric domain of signal transducing histidine kinase"/>
    <property type="match status" value="1"/>
</dbReference>
<sequence length="645" mass="72526">MLAIRQFLKFFYAALFFFSFTSAAGASEPPNFLHSIPLESGWEYRWGDSPFDGVMPLWTVNPSEDDWKPIDFPSDPPEREGRTNAWFRVQLPDTVELGQSLYIYSIDLIAEVYLDGVRIYRYGTFEEDGTGRFEGWPWHLIHLPDDYPGKYLYFRVYSDYPDIGLWGQVRLGSEYGHIQAIIHRDIFPFTVGLALLSVAVGCLLLGIILRSPTSLLLSLLFFNLGQIPILESQLKQLVLFAPVFWQYFAAGSYFLLPVSIAAVAHFLFGRGLWRTHQIVWILHLFYLVGALSLSASGLVNLSSTYIYFDCLSLFSLLAVALSMSVLARGSTLNKRIFAGGCWGIYLVLLYNGLTAHGFLPWAHRSEYLGPLILLIGFLTILLRRYFDLKVSLRERTKELKELNENLEARIDERTRELMESNRTKDRFLAIIGHDLRGPIGAFAYLLDEYAQESEDIPAEDLPSLRDSANEVHQLLENLLLWANSQEGQVSAKKTTARLLPLAEKAYRQIRGPAEHKGVTVTLEIPSEFYVHVDQEMIITVLRNLLANAVKFTHPGGSVQIITQKVGDKIHVACVDNGVGMSKQQLQAFVTGENSADTQLGTKGEQGTGLGLVICREFIRLHGSQLTAESAPDTGTTLRFELPTIG</sequence>
<evidence type="ECO:0000256" key="9">
    <source>
        <dbReference type="SAM" id="Coils"/>
    </source>
</evidence>
<dbReference type="SUPFAM" id="SSF55874">
    <property type="entry name" value="ATPase domain of HSP90 chaperone/DNA topoisomerase II/histidine kinase"/>
    <property type="match status" value="1"/>
</dbReference>
<feature type="transmembrane region" description="Helical" evidence="10">
    <location>
        <begin position="215"/>
        <end position="232"/>
    </location>
</feature>
<feature type="transmembrane region" description="Helical" evidence="10">
    <location>
        <begin position="339"/>
        <end position="361"/>
    </location>
</feature>
<dbReference type="Gene3D" id="3.30.565.10">
    <property type="entry name" value="Histidine kinase-like ATPase, C-terminal domain"/>
    <property type="match status" value="1"/>
</dbReference>
<dbReference type="InParanoid" id="A0A317ZJ67"/>
<dbReference type="AlphaFoldDB" id="A0A317ZJ67"/>
<dbReference type="PANTHER" id="PTHR42878:SF7">
    <property type="entry name" value="SENSOR HISTIDINE KINASE GLRK"/>
    <property type="match status" value="1"/>
</dbReference>
<dbReference type="GO" id="GO:0007234">
    <property type="term" value="P:osmosensory signaling via phosphorelay pathway"/>
    <property type="evidence" value="ECO:0007669"/>
    <property type="project" value="TreeGrafter"/>
</dbReference>
<evidence type="ECO:0000256" key="11">
    <source>
        <dbReference type="SAM" id="SignalP"/>
    </source>
</evidence>
<dbReference type="GO" id="GO:0000155">
    <property type="term" value="F:phosphorelay sensor kinase activity"/>
    <property type="evidence" value="ECO:0007669"/>
    <property type="project" value="InterPro"/>
</dbReference>
<dbReference type="Gene3D" id="1.10.287.130">
    <property type="match status" value="1"/>
</dbReference>
<dbReference type="InterPro" id="IPR050351">
    <property type="entry name" value="BphY/WalK/GraS-like"/>
</dbReference>
<keyword evidence="10" id="KW-0812">Transmembrane</keyword>
<evidence type="ECO:0000259" key="12">
    <source>
        <dbReference type="PROSITE" id="PS50109"/>
    </source>
</evidence>
<keyword evidence="4" id="KW-0808">Transferase</keyword>
<keyword evidence="11" id="KW-0732">Signal</keyword>
<dbReference type="InterPro" id="IPR003594">
    <property type="entry name" value="HATPase_dom"/>
</dbReference>
<dbReference type="SMART" id="SM00388">
    <property type="entry name" value="HisKA"/>
    <property type="match status" value="1"/>
</dbReference>
<proteinExistence type="predicted"/>
<dbReference type="OrthoDB" id="1116352at2"/>
<name>A0A317ZJ67_9BACT</name>
<keyword evidence="8" id="KW-0902">Two-component regulatory system</keyword>
<dbReference type="PROSITE" id="PS50109">
    <property type="entry name" value="HIS_KIN"/>
    <property type="match status" value="1"/>
</dbReference>
<accession>A0A317ZJ67</accession>
<feature type="transmembrane region" description="Helical" evidence="10">
    <location>
        <begin position="280"/>
        <end position="299"/>
    </location>
</feature>
<evidence type="ECO:0000256" key="2">
    <source>
        <dbReference type="ARBA" id="ARBA00012438"/>
    </source>
</evidence>
<keyword evidence="7" id="KW-0067">ATP-binding</keyword>